<keyword evidence="2" id="KW-1185">Reference proteome</keyword>
<name>A0ACC2J3G7_9PEZI</name>
<organism evidence="1 2">
    <name type="scientific">Nemania bipapillata</name>
    <dbReference type="NCBI Taxonomy" id="110536"/>
    <lineage>
        <taxon>Eukaryota</taxon>
        <taxon>Fungi</taxon>
        <taxon>Dikarya</taxon>
        <taxon>Ascomycota</taxon>
        <taxon>Pezizomycotina</taxon>
        <taxon>Sordariomycetes</taxon>
        <taxon>Xylariomycetidae</taxon>
        <taxon>Xylariales</taxon>
        <taxon>Xylariaceae</taxon>
        <taxon>Nemania</taxon>
    </lineage>
</organism>
<sequence>MYFKTCAAILVMMAGTSFGAPSQTYSTAPSPTCQEPPNQTTGNPDYDLFCHCSPYTKMTSWGNPYLGLVTCDTKCTPKNPTQRAEHNDQAGSLSTCMKACSGSFEKSKRQDDDYWFCHGVNFIEGKLCEFFGSLGEKTLEPGSGSNCLYVDGLD</sequence>
<dbReference type="EMBL" id="JAPESX010000354">
    <property type="protein sequence ID" value="KAJ8121738.1"/>
    <property type="molecule type" value="Genomic_DNA"/>
</dbReference>
<evidence type="ECO:0000313" key="2">
    <source>
        <dbReference type="Proteomes" id="UP001153334"/>
    </source>
</evidence>
<reference evidence="1" key="1">
    <citation type="submission" date="2022-11" db="EMBL/GenBank/DDBJ databases">
        <title>Genome Sequence of Nemania bipapillata.</title>
        <authorList>
            <person name="Buettner E."/>
        </authorList>
    </citation>
    <scope>NUCLEOTIDE SEQUENCE</scope>
    <source>
        <strain evidence="1">CP14</strain>
    </source>
</reference>
<evidence type="ECO:0000313" key="1">
    <source>
        <dbReference type="EMBL" id="KAJ8121738.1"/>
    </source>
</evidence>
<gene>
    <name evidence="1" type="ORF">ONZ43_g1887</name>
</gene>
<accession>A0ACC2J3G7</accession>
<proteinExistence type="predicted"/>
<protein>
    <submittedName>
        <fullName evidence="1">Uncharacterized protein</fullName>
    </submittedName>
</protein>
<dbReference type="Proteomes" id="UP001153334">
    <property type="component" value="Unassembled WGS sequence"/>
</dbReference>
<comment type="caution">
    <text evidence="1">The sequence shown here is derived from an EMBL/GenBank/DDBJ whole genome shotgun (WGS) entry which is preliminary data.</text>
</comment>